<proteinExistence type="predicted"/>
<dbReference type="EMBL" id="JACAZH010000028">
    <property type="protein sequence ID" value="KAF7341059.1"/>
    <property type="molecule type" value="Genomic_DNA"/>
</dbReference>
<organism evidence="2 3">
    <name type="scientific">Mycena sanguinolenta</name>
    <dbReference type="NCBI Taxonomy" id="230812"/>
    <lineage>
        <taxon>Eukaryota</taxon>
        <taxon>Fungi</taxon>
        <taxon>Dikarya</taxon>
        <taxon>Basidiomycota</taxon>
        <taxon>Agaricomycotina</taxon>
        <taxon>Agaricomycetes</taxon>
        <taxon>Agaricomycetidae</taxon>
        <taxon>Agaricales</taxon>
        <taxon>Marasmiineae</taxon>
        <taxon>Mycenaceae</taxon>
        <taxon>Mycena</taxon>
    </lineage>
</organism>
<keyword evidence="3" id="KW-1185">Reference proteome</keyword>
<evidence type="ECO:0000313" key="2">
    <source>
        <dbReference type="EMBL" id="KAF7341059.1"/>
    </source>
</evidence>
<dbReference type="AlphaFoldDB" id="A0A8H6XII6"/>
<name>A0A8H6XII6_9AGAR</name>
<dbReference type="Proteomes" id="UP000623467">
    <property type="component" value="Unassembled WGS sequence"/>
</dbReference>
<reference evidence="2" key="1">
    <citation type="submission" date="2020-05" db="EMBL/GenBank/DDBJ databases">
        <title>Mycena genomes resolve the evolution of fungal bioluminescence.</title>
        <authorList>
            <person name="Tsai I.J."/>
        </authorList>
    </citation>
    <scope>NUCLEOTIDE SEQUENCE</scope>
    <source>
        <strain evidence="2">160909Yilan</strain>
    </source>
</reference>
<comment type="caution">
    <text evidence="2">The sequence shown here is derived from an EMBL/GenBank/DDBJ whole genome shotgun (WGS) entry which is preliminary data.</text>
</comment>
<feature type="compositionally biased region" description="Polar residues" evidence="1">
    <location>
        <begin position="1"/>
        <end position="21"/>
    </location>
</feature>
<sequence>MRTCHGTLSSRIPQPSRSMHLSSHAPPSLRYWDSKPPTELASIVQAPHVRPSPPTGYVERSRRYDLRCDRRDRREYESEQQHHARSESHERYLACLKGCAIPPARRCHRIVIVECSSEVEPLSWAERAAGAAQRGFGAACMAGGAATTEGAEEAE</sequence>
<feature type="region of interest" description="Disordered" evidence="1">
    <location>
        <begin position="1"/>
        <end position="32"/>
    </location>
</feature>
<evidence type="ECO:0000256" key="1">
    <source>
        <dbReference type="SAM" id="MobiDB-lite"/>
    </source>
</evidence>
<accession>A0A8H6XII6</accession>
<gene>
    <name evidence="2" type="ORF">MSAN_02092000</name>
</gene>
<protein>
    <submittedName>
        <fullName evidence="2">Uncharacterized protein</fullName>
    </submittedName>
</protein>
<evidence type="ECO:0000313" key="3">
    <source>
        <dbReference type="Proteomes" id="UP000623467"/>
    </source>
</evidence>